<accession>A0A4R4PJP3</accession>
<keyword evidence="2" id="KW-1185">Reference proteome</keyword>
<dbReference type="RefSeq" id="WP_132413059.1">
    <property type="nucleotide sequence ID" value="NZ_SMKA01000198.1"/>
</dbReference>
<evidence type="ECO:0000313" key="2">
    <source>
        <dbReference type="Proteomes" id="UP000295075"/>
    </source>
</evidence>
<dbReference type="EMBL" id="SMKA01000198">
    <property type="protein sequence ID" value="TDC22148.1"/>
    <property type="molecule type" value="Genomic_DNA"/>
</dbReference>
<comment type="caution">
    <text evidence="1">The sequence shown here is derived from an EMBL/GenBank/DDBJ whole genome shotgun (WGS) entry which is preliminary data.</text>
</comment>
<dbReference type="AlphaFoldDB" id="A0A4R4PJP3"/>
<evidence type="ECO:0000313" key="1">
    <source>
        <dbReference type="EMBL" id="TDC22148.1"/>
    </source>
</evidence>
<sequence>MALPEQVPCGFCREPDRWPDSCPGDPPDSFCLGEIDHRHDMGDHRRCVAPDCEGALLVAEAAIRGSRQAIADGLDFAVVNTFTDPWEIRSFAQLQQAKPYRTRCGKAAGVRWSIEYKGRVFVVTRSGVVL</sequence>
<dbReference type="Proteomes" id="UP000295075">
    <property type="component" value="Unassembled WGS sequence"/>
</dbReference>
<reference evidence="1 2" key="1">
    <citation type="submission" date="2019-03" db="EMBL/GenBank/DDBJ databases">
        <title>Draft genome sequences of novel Actinobacteria.</title>
        <authorList>
            <person name="Sahin N."/>
            <person name="Ay H."/>
            <person name="Saygin H."/>
        </authorList>
    </citation>
    <scope>NUCLEOTIDE SEQUENCE [LARGE SCALE GENOMIC DNA]</scope>
    <source>
        <strain evidence="1 2">JCM 30547</strain>
    </source>
</reference>
<gene>
    <name evidence="1" type="ORF">E1261_31660</name>
</gene>
<organism evidence="1 2">
    <name type="scientific">Kribbella albertanoniae</name>
    <dbReference type="NCBI Taxonomy" id="1266829"/>
    <lineage>
        <taxon>Bacteria</taxon>
        <taxon>Bacillati</taxon>
        <taxon>Actinomycetota</taxon>
        <taxon>Actinomycetes</taxon>
        <taxon>Propionibacteriales</taxon>
        <taxon>Kribbellaceae</taxon>
        <taxon>Kribbella</taxon>
    </lineage>
</organism>
<name>A0A4R4PJP3_9ACTN</name>
<protein>
    <submittedName>
        <fullName evidence="1">Uncharacterized protein</fullName>
    </submittedName>
</protein>
<proteinExistence type="predicted"/>